<dbReference type="Proteomes" id="UP000008466">
    <property type="component" value="Chromosome"/>
</dbReference>
<gene>
    <name evidence="1" type="ordered locus">SpiBuddy_2593</name>
</gene>
<dbReference type="HOGENOM" id="CLU_087902_0_0_12"/>
<protein>
    <recommendedName>
        <fullName evidence="3">Transcriptional regulator</fullName>
    </recommendedName>
</protein>
<evidence type="ECO:0008006" key="3">
    <source>
        <dbReference type="Google" id="ProtNLM"/>
    </source>
</evidence>
<dbReference type="EMBL" id="CP002541">
    <property type="protein sequence ID" value="ADY14404.1"/>
    <property type="molecule type" value="Genomic_DNA"/>
</dbReference>
<accession>F0RTB0</accession>
<organism evidence="1 2">
    <name type="scientific">Sphaerochaeta globosa (strain ATCC BAA-1886 / DSM 22777 / Buddy)</name>
    <name type="common">Spirochaeta sp. (strain Buddy)</name>
    <dbReference type="NCBI Taxonomy" id="158189"/>
    <lineage>
        <taxon>Bacteria</taxon>
        <taxon>Pseudomonadati</taxon>
        <taxon>Spirochaetota</taxon>
        <taxon>Spirochaetia</taxon>
        <taxon>Spirochaetales</taxon>
        <taxon>Sphaerochaetaceae</taxon>
        <taxon>Sphaerochaeta</taxon>
    </lineage>
</organism>
<dbReference type="KEGG" id="sbu:SpiBuddy_2593"/>
<dbReference type="RefSeq" id="WP_013608249.1">
    <property type="nucleotide sequence ID" value="NC_015152.1"/>
</dbReference>
<reference evidence="2" key="1">
    <citation type="submission" date="2011-02" db="EMBL/GenBank/DDBJ databases">
        <title>Complete sequence of Spirochaeta sp. Buddy.</title>
        <authorList>
            <person name="Lucas S."/>
            <person name="Copeland A."/>
            <person name="Lapidus A."/>
            <person name="Cheng J.-F."/>
            <person name="Goodwin L."/>
            <person name="Pitluck S."/>
            <person name="Zeytun A."/>
            <person name="Detter J.C."/>
            <person name="Han C."/>
            <person name="Tapia R."/>
            <person name="Land M."/>
            <person name="Hauser L."/>
            <person name="Kyrpides N."/>
            <person name="Ivanova N."/>
            <person name="Mikhailova N."/>
            <person name="Pagani I."/>
            <person name="Ritalahti K.M."/>
            <person name="Loeffler F.E."/>
            <person name="Woyke T."/>
        </authorList>
    </citation>
    <scope>NUCLEOTIDE SEQUENCE [LARGE SCALE GENOMIC DNA]</scope>
    <source>
        <strain evidence="2">ATCC BAA-1886 / DSM 22777 / Buddy</strain>
    </source>
</reference>
<dbReference type="OrthoDB" id="9814778at2"/>
<sequence length="254" mass="29014">MKYYPELVSLGCFRITDLETITGSEAAAKSLSQAYRKKGYIQSVRKNLYVAISLESKQPVPSRFEIASHISDDAVVSYHSAFEYYGYANQVFYEVYVTSQSRFRDFEFDSINYRRVVPKIYSHIQHEPNGVRISSLERAVIESIDMFERIGGLEELLRCLLLIPALEETALLACLEEYANGFLYQKTGLILSALANSLHISNSFFKECKTHLPSGKSYLHEKSNGFIWHKNWNMYAPADVLQLVNKGVTDYDAI</sequence>
<dbReference type="eggNOG" id="COG5340">
    <property type="taxonomic scope" value="Bacteria"/>
</dbReference>
<evidence type="ECO:0000313" key="1">
    <source>
        <dbReference type="EMBL" id="ADY14404.1"/>
    </source>
</evidence>
<dbReference type="STRING" id="158189.SpiBuddy_2593"/>
<name>F0RTB0_SPHGB</name>
<evidence type="ECO:0000313" key="2">
    <source>
        <dbReference type="Proteomes" id="UP000008466"/>
    </source>
</evidence>
<dbReference type="AlphaFoldDB" id="F0RTB0"/>
<keyword evidence="2" id="KW-1185">Reference proteome</keyword>
<proteinExistence type="predicted"/>